<proteinExistence type="predicted"/>
<protein>
    <submittedName>
        <fullName evidence="1">Uncharacterized protein</fullName>
    </submittedName>
</protein>
<accession>A0ACB9QCJ1</accession>
<reference evidence="2" key="1">
    <citation type="journal article" date="2023" name="Front. Plant Sci.">
        <title>Chromosomal-level genome assembly of Melastoma candidum provides insights into trichome evolution.</title>
        <authorList>
            <person name="Zhong Y."/>
            <person name="Wu W."/>
            <person name="Sun C."/>
            <person name="Zou P."/>
            <person name="Liu Y."/>
            <person name="Dai S."/>
            <person name="Zhou R."/>
        </authorList>
    </citation>
    <scope>NUCLEOTIDE SEQUENCE [LARGE SCALE GENOMIC DNA]</scope>
</reference>
<sequence>MQSGRKDLGYIEWRWQPHGCDFPSFDARKMLEWNRNGRIVFVGDSIGRNQWESLVCMLAPVVSNKSAIYEENGSPISKHNGFLSMRFQPYNLTVEYYRSPFLVLAGRPPNGSPDKVKATIRVDELHWYSKKWAGAEVLIFNVGHWWNEDKTTKLGFYFQENGKLNMTMPLMEAFRKSLEAWKLWAMKNIDTKKSHVFFRSYSPVHYIQGKWDDGGSCDTKTEPETNAVPDEHTEFNDHIADVVGGMNNTRKVQFLNITYLSEFRTDAHPSKYREPGTPPEAPQDCSHWCLPGVPDTWNEILYAQLLSARSRKEPRGVHL</sequence>
<gene>
    <name evidence="1" type="ORF">MLD38_020311</name>
</gene>
<dbReference type="Proteomes" id="UP001057402">
    <property type="component" value="Chromosome 6"/>
</dbReference>
<keyword evidence="2" id="KW-1185">Reference proteome</keyword>
<dbReference type="EMBL" id="CM042885">
    <property type="protein sequence ID" value="KAI4364184.1"/>
    <property type="molecule type" value="Genomic_DNA"/>
</dbReference>
<organism evidence="1 2">
    <name type="scientific">Melastoma candidum</name>
    <dbReference type="NCBI Taxonomy" id="119954"/>
    <lineage>
        <taxon>Eukaryota</taxon>
        <taxon>Viridiplantae</taxon>
        <taxon>Streptophyta</taxon>
        <taxon>Embryophyta</taxon>
        <taxon>Tracheophyta</taxon>
        <taxon>Spermatophyta</taxon>
        <taxon>Magnoliopsida</taxon>
        <taxon>eudicotyledons</taxon>
        <taxon>Gunneridae</taxon>
        <taxon>Pentapetalae</taxon>
        <taxon>rosids</taxon>
        <taxon>malvids</taxon>
        <taxon>Myrtales</taxon>
        <taxon>Melastomataceae</taxon>
        <taxon>Melastomatoideae</taxon>
        <taxon>Melastomateae</taxon>
        <taxon>Melastoma</taxon>
    </lineage>
</organism>
<evidence type="ECO:0000313" key="2">
    <source>
        <dbReference type="Proteomes" id="UP001057402"/>
    </source>
</evidence>
<evidence type="ECO:0000313" key="1">
    <source>
        <dbReference type="EMBL" id="KAI4364184.1"/>
    </source>
</evidence>
<name>A0ACB9QCJ1_9MYRT</name>
<comment type="caution">
    <text evidence="1">The sequence shown here is derived from an EMBL/GenBank/DDBJ whole genome shotgun (WGS) entry which is preliminary data.</text>
</comment>